<name>A0A8H3DA56_9AGAM</name>
<comment type="caution">
    <text evidence="3">The sequence shown here is derived from an EMBL/GenBank/DDBJ whole genome shotgun (WGS) entry which is preliminary data.</text>
</comment>
<accession>A0A8H3DA56</accession>
<sequence length="411" mass="46200">MAYEKPPQPGTYYIKNIAAPKNIVEIPNYNDERAVCSAQVDKPASNQQWYIQYSGRGYKIKNIKYGVYLSSYSTQPKNATPVGTSANHGPVDWYTLRTHEGFVIRYMGKKRDRPTLWLGQVRKPHASLVYNASTQSPEMEVRVNKRARGPPPSLMPTTILAPVPYADPPKPGTYFIASRAVKTNYLEAHPDNEARAVCSPDVSSTRQMWYIQYFGKGYKIKNAHSNLYLSAPNSSSCTVVEMSTQPTMWNLMRTHDGFAIQYGEEDGVVDLYCGHKEPASAVGASFDRWIAAMIIATQLYISKLDTCNHASRRWNFARKSDDVGGEIAETVEDQVNHLRNQVALRDAELAAKDHQLAQKERELQTLREHHQAELSKLKGDSGSVQHQALGDSFESMAILDEPKGREENNAR</sequence>
<dbReference type="SUPFAM" id="SSF50370">
    <property type="entry name" value="Ricin B-like lectins"/>
    <property type="match status" value="2"/>
</dbReference>
<reference evidence="3" key="1">
    <citation type="submission" date="2021-01" db="EMBL/GenBank/DDBJ databases">
        <authorList>
            <person name="Kaushik A."/>
        </authorList>
    </citation>
    <scope>NUCLEOTIDE SEQUENCE</scope>
    <source>
        <strain evidence="3">AG3-1AP</strain>
    </source>
</reference>
<dbReference type="InterPro" id="IPR000772">
    <property type="entry name" value="Ricin_B_lectin"/>
</dbReference>
<evidence type="ECO:0000313" key="4">
    <source>
        <dbReference type="Proteomes" id="UP000663831"/>
    </source>
</evidence>
<dbReference type="Pfam" id="PF14200">
    <property type="entry name" value="RicinB_lectin_2"/>
    <property type="match status" value="1"/>
</dbReference>
<evidence type="ECO:0000313" key="3">
    <source>
        <dbReference type="EMBL" id="CAE6517494.1"/>
    </source>
</evidence>
<protein>
    <recommendedName>
        <fullName evidence="2">Ricin B lectin domain-containing protein</fullName>
    </recommendedName>
</protein>
<feature type="domain" description="Ricin B lectin" evidence="2">
    <location>
        <begin position="206"/>
        <end position="275"/>
    </location>
</feature>
<evidence type="ECO:0000256" key="1">
    <source>
        <dbReference type="SAM" id="MobiDB-lite"/>
    </source>
</evidence>
<dbReference type="Gene3D" id="2.80.10.50">
    <property type="match status" value="2"/>
</dbReference>
<dbReference type="InterPro" id="IPR035992">
    <property type="entry name" value="Ricin_B-like_lectins"/>
</dbReference>
<feature type="region of interest" description="Disordered" evidence="1">
    <location>
        <begin position="374"/>
        <end position="411"/>
    </location>
</feature>
<proteinExistence type="predicted"/>
<dbReference type="Proteomes" id="UP000663831">
    <property type="component" value="Unassembled WGS sequence"/>
</dbReference>
<gene>
    <name evidence="3" type="ORF">RDB_LOCUS139103</name>
</gene>
<dbReference type="AlphaFoldDB" id="A0A8H3DA56"/>
<organism evidence="3 4">
    <name type="scientific">Rhizoctonia solani</name>
    <dbReference type="NCBI Taxonomy" id="456999"/>
    <lineage>
        <taxon>Eukaryota</taxon>
        <taxon>Fungi</taxon>
        <taxon>Dikarya</taxon>
        <taxon>Basidiomycota</taxon>
        <taxon>Agaricomycotina</taxon>
        <taxon>Agaricomycetes</taxon>
        <taxon>Cantharellales</taxon>
        <taxon>Ceratobasidiaceae</taxon>
        <taxon>Rhizoctonia</taxon>
    </lineage>
</organism>
<feature type="compositionally biased region" description="Basic and acidic residues" evidence="1">
    <location>
        <begin position="400"/>
        <end position="411"/>
    </location>
</feature>
<dbReference type="EMBL" id="CAJMWV010005969">
    <property type="protein sequence ID" value="CAE6517494.1"/>
    <property type="molecule type" value="Genomic_DNA"/>
</dbReference>
<evidence type="ECO:0000259" key="2">
    <source>
        <dbReference type="Pfam" id="PF14200"/>
    </source>
</evidence>